<feature type="domain" description="Protein kinase" evidence="4">
    <location>
        <begin position="12"/>
        <end position="286"/>
    </location>
</feature>
<dbReference type="SUPFAM" id="SSF53300">
    <property type="entry name" value="vWA-like"/>
    <property type="match status" value="2"/>
</dbReference>
<evidence type="ECO:0000313" key="5">
    <source>
        <dbReference type="EMBL" id="KAK8835984.1"/>
    </source>
</evidence>
<evidence type="ECO:0000256" key="1">
    <source>
        <dbReference type="ARBA" id="ARBA00022741"/>
    </source>
</evidence>
<dbReference type="InterPro" id="IPR008271">
    <property type="entry name" value="Ser/Thr_kinase_AS"/>
</dbReference>
<reference evidence="5 6" key="1">
    <citation type="submission" date="2024-04" db="EMBL/GenBank/DDBJ databases">
        <title>Tritrichomonas musculus Genome.</title>
        <authorList>
            <person name="Alves-Ferreira E."/>
            <person name="Grigg M."/>
            <person name="Lorenzi H."/>
            <person name="Galac M."/>
        </authorList>
    </citation>
    <scope>NUCLEOTIDE SEQUENCE [LARGE SCALE GENOMIC DNA]</scope>
    <source>
        <strain evidence="5 6">EAF2021</strain>
    </source>
</reference>
<proteinExistence type="predicted"/>
<dbReference type="PROSITE" id="PS00108">
    <property type="entry name" value="PROTEIN_KINASE_ST"/>
    <property type="match status" value="1"/>
</dbReference>
<dbReference type="SUPFAM" id="SSF56112">
    <property type="entry name" value="Protein kinase-like (PK-like)"/>
    <property type="match status" value="1"/>
</dbReference>
<keyword evidence="2 3" id="KW-0067">ATP-binding</keyword>
<dbReference type="InterPro" id="IPR017441">
    <property type="entry name" value="Protein_kinase_ATP_BS"/>
</dbReference>
<dbReference type="Pfam" id="PF00069">
    <property type="entry name" value="Pkinase"/>
    <property type="match status" value="1"/>
</dbReference>
<dbReference type="Gene3D" id="1.10.510.10">
    <property type="entry name" value="Transferase(Phosphotransferase) domain 1"/>
    <property type="match status" value="1"/>
</dbReference>
<dbReference type="InterPro" id="IPR011009">
    <property type="entry name" value="Kinase-like_dom_sf"/>
</dbReference>
<keyword evidence="6" id="KW-1185">Reference proteome</keyword>
<evidence type="ECO:0000259" key="4">
    <source>
        <dbReference type="PROSITE" id="PS50011"/>
    </source>
</evidence>
<gene>
    <name evidence="5" type="ORF">M9Y10_040181</name>
</gene>
<dbReference type="PANTHER" id="PTHR23257">
    <property type="entry name" value="SERINE-THREONINE PROTEIN KINASE"/>
    <property type="match status" value="1"/>
</dbReference>
<dbReference type="SMART" id="SM00220">
    <property type="entry name" value="S_TKc"/>
    <property type="match status" value="1"/>
</dbReference>
<dbReference type="InterPro" id="IPR050167">
    <property type="entry name" value="Ser_Thr_protein_kinase"/>
</dbReference>
<dbReference type="PROSITE" id="PS00107">
    <property type="entry name" value="PROTEIN_KINASE_ATP"/>
    <property type="match status" value="1"/>
</dbReference>
<evidence type="ECO:0000256" key="3">
    <source>
        <dbReference type="PROSITE-ProRule" id="PRU10141"/>
    </source>
</evidence>
<accession>A0ABR2GPW6</accession>
<keyword evidence="1 3" id="KW-0547">Nucleotide-binding</keyword>
<evidence type="ECO:0000256" key="2">
    <source>
        <dbReference type="ARBA" id="ARBA00022840"/>
    </source>
</evidence>
<sequence length="1644" mass="188628">MEKDYSFDLYQFEKLDKIGKGSYGVVYKVKEKKTGFIYAAKISKEELSEDTPKEDIINLFREINILFKINHPATVKFIGFSQFDFKKDPFPVIISEFIPNKSLTDFIQLERKGISHEKWNDTQKLIIIYGIASAMSYLHSNNVLHRDLKPDNILLDADLNPKIADFGFSKILHYNQNSLSVDSTFGLKGTPAYMAPEVLNDDVSTKEGDVYAFSMIVYEIITCEVPFDKCNFLMLCSHLSKGDRPAFNSLINESYKSLIEKCWSQDPTCRPSFESIVKMLEEDPRFITETVEEDKFIMYVDYIKDYRVTFNKAKSILSYQKYLELKAKENEEQNESDSNDFYVIEKDDDSYPIKLVEDLGRITKKNLTKEKPLDEFFPLYNVKEAIELAFSRIHSTNPVNEFHFTGKMIQNVTNSSILMRKEYNDLPIKEIISKSSHLIGVLVRNVADYLNGDNFSVPFSYISVNLLFDCSSSVSKINKTFNLLLLTSFAYALHFLGIDYAISVVSDSNFRFVLKAFEEPHSIEALQRLFDCCLITRYQTNYADTFHQFVTELKNNQKRKAKKKHSKDIPKTQNALFLFSDGIDPTLISADTWKKSILNDPSDSFGIIATISSALDYQEKKEMEIIWQKFIRETSDSNSIMKLIAIQPNLNNIKNIITISDCFKDVLLRDISVQDIHKHKKYHLPIFDYQIDDLKSNIFIFTNFRNPKEIKKSIYVKANSSTHLKRVKIDDVDINYFGGKEEQIILCNVDQKYKEIFDKYLNHTFSKLKKMIDKNYIDAIFKLNVINGSSVRNYGVTVVIDASNSSFNYIASVFSMKTIICLLYALSSIEIQYVDVILSTNKNPIVLCSNVPSNVALNKKSDVWSALFSHFSKSMPSNCDLESAIHAAYDIKRMRKNDCTNLLFVLTDGIYMFSRKKKIKTQVLAAVECGINVIGIGIGIYPVGIADIFGQFVFSLNPEKIILAISCLFGIENPDPTKSIKPMLPDIPTFHEICNVLGRCLKGHEPVYKKLSDKLFTVQCGIDSYSNFYNEEKFKGENYNDVDDNPKGGNTEMYVANCLKGQKILILMLYNSDFNLKESFKVDKKYLFTSPEKGIDLCVQKAVGFFGIDIVVVEDYDSGIEELMKRDKKGNCIYYACWVFNGWDYPIIPNGKKAQHIIAFNECLKLFWENGGSVVMLSKGEPFFVQTNLFLETITIPGRINDDGSKEPSIKTKLRLHGNHQGNKTLIGTEDKNLPNWGSFYHTSSIYGTRSSLSHNLKKLFEGESLSYVDNDPDKYKPFIPFMRDSNGCICSLFYPADPMNHTGDIIIDNGYTKFFTDITKDGIFQYIQNIAAFTAQLENSISFHHVKPEDYRPKGFDFDPTPLLNGNYPYKKDPKEEKCERLEQKIKGLQTIFAVDISGSISGNDYYHHILEKIFDMNYKNGDLVLLWDHHAYWTDYKTIKRIWENKEGYGGTCPIAFLQLILETGKKAPHLIIVTDGEISQGGVQECVPFIHDNNIIFEIVDTYNVGIVGDNCSIGTIFQKEEVPSRIYLYHPQSEDPEVPQVIDVVSPEDIEAFKQIDQIDTRGKFFMNFNSIFRVVKSRMMGMNANPLIEEKLVNMKNRIISDSEEFDPDFERKIYFLIDFSRGKYSNVFNNDILATLHK</sequence>
<dbReference type="Proteomes" id="UP001470230">
    <property type="component" value="Unassembled WGS sequence"/>
</dbReference>
<dbReference type="PROSITE" id="PS50011">
    <property type="entry name" value="PROTEIN_KINASE_DOM"/>
    <property type="match status" value="1"/>
</dbReference>
<feature type="binding site" evidence="3">
    <location>
        <position position="41"/>
    </location>
    <ligand>
        <name>ATP</name>
        <dbReference type="ChEBI" id="CHEBI:30616"/>
    </ligand>
</feature>
<comment type="caution">
    <text evidence="5">The sequence shown here is derived from an EMBL/GenBank/DDBJ whole genome shotgun (WGS) entry which is preliminary data.</text>
</comment>
<evidence type="ECO:0000313" key="6">
    <source>
        <dbReference type="Proteomes" id="UP001470230"/>
    </source>
</evidence>
<dbReference type="InterPro" id="IPR036465">
    <property type="entry name" value="vWFA_dom_sf"/>
</dbReference>
<dbReference type="EMBL" id="JAPFFF010000071">
    <property type="protein sequence ID" value="KAK8835984.1"/>
    <property type="molecule type" value="Genomic_DNA"/>
</dbReference>
<name>A0ABR2GPW6_9EUKA</name>
<organism evidence="5 6">
    <name type="scientific">Tritrichomonas musculus</name>
    <dbReference type="NCBI Taxonomy" id="1915356"/>
    <lineage>
        <taxon>Eukaryota</taxon>
        <taxon>Metamonada</taxon>
        <taxon>Parabasalia</taxon>
        <taxon>Tritrichomonadida</taxon>
        <taxon>Tritrichomonadidae</taxon>
        <taxon>Tritrichomonas</taxon>
    </lineage>
</organism>
<dbReference type="InterPro" id="IPR000719">
    <property type="entry name" value="Prot_kinase_dom"/>
</dbReference>
<protein>
    <recommendedName>
        <fullName evidence="4">Protein kinase domain-containing protein</fullName>
    </recommendedName>
</protein>